<dbReference type="Proteomes" id="UP000266693">
    <property type="component" value="Unassembled WGS sequence"/>
</dbReference>
<dbReference type="PANTHER" id="PTHR30471:SF3">
    <property type="entry name" value="UPF0758 PROTEIN YEES-RELATED"/>
    <property type="match status" value="1"/>
</dbReference>
<dbReference type="OrthoDB" id="9804482at2"/>
<keyword evidence="5" id="KW-0482">Metalloprotease</keyword>
<feature type="region of interest" description="Disordered" evidence="7">
    <location>
        <begin position="1"/>
        <end position="21"/>
    </location>
</feature>
<dbReference type="GO" id="GO:0008237">
    <property type="term" value="F:metallopeptidase activity"/>
    <property type="evidence" value="ECO:0007669"/>
    <property type="project" value="UniProtKB-KW"/>
</dbReference>
<evidence type="ECO:0000313" key="10">
    <source>
        <dbReference type="Proteomes" id="UP000266693"/>
    </source>
</evidence>
<reference evidence="9 10" key="1">
    <citation type="submission" date="2018-08" db="EMBL/GenBank/DDBJ databases">
        <title>The multiple taxonomic identification of Sphingomonas gilva.</title>
        <authorList>
            <person name="Zhu D."/>
            <person name="Zheng S."/>
        </authorList>
    </citation>
    <scope>NUCLEOTIDE SEQUENCE [LARGE SCALE GENOMIC DNA]</scope>
    <source>
        <strain evidence="9 10">ZDH117</strain>
    </source>
</reference>
<evidence type="ECO:0000256" key="1">
    <source>
        <dbReference type="ARBA" id="ARBA00022670"/>
    </source>
</evidence>
<evidence type="ECO:0000256" key="5">
    <source>
        <dbReference type="ARBA" id="ARBA00023049"/>
    </source>
</evidence>
<evidence type="ECO:0000313" key="9">
    <source>
        <dbReference type="EMBL" id="RHW17356.1"/>
    </source>
</evidence>
<dbReference type="GO" id="GO:0046872">
    <property type="term" value="F:metal ion binding"/>
    <property type="evidence" value="ECO:0007669"/>
    <property type="project" value="UniProtKB-KW"/>
</dbReference>
<dbReference type="EMBL" id="QWLV01000004">
    <property type="protein sequence ID" value="RHW17356.1"/>
    <property type="molecule type" value="Genomic_DNA"/>
</dbReference>
<evidence type="ECO:0000259" key="8">
    <source>
        <dbReference type="PROSITE" id="PS50249"/>
    </source>
</evidence>
<evidence type="ECO:0000256" key="6">
    <source>
        <dbReference type="RuleBase" id="RU003797"/>
    </source>
</evidence>
<dbReference type="InterPro" id="IPR001405">
    <property type="entry name" value="UPF0758"/>
</dbReference>
<dbReference type="Gene3D" id="3.40.140.10">
    <property type="entry name" value="Cytidine Deaminase, domain 2"/>
    <property type="match status" value="1"/>
</dbReference>
<sequence>MPGDRRDPHQGTPSRGRLTPVARILDRTRPTVVRSSDAQTLHLPRLAAGSQRLCSGSRGSPRTHRRRADAGRLCRFDVGSIAIPGALSRRRAGNFHGGLRHARRAARGRATRRKILAVMDDWFASGRGCGPSGQDGEPGGDPMGLCRDAGVLELSHDGLARDRHVAPLEADGGLRCRQVLERLLAPLAGRRAARMADALIDEFGSLGATLAMPDEAVARVLGRDARGAVALLSATSEAISHALRKRATALPIASSDKLLTDYLIATMTDLPLEQLRVLFLDRGNHLIRDEMVAQGTVCQARIYPREIIVRALELRASALIIVHNHPGGQAEPSRADIDITHQIMMLARFLDITVHDHLIVASGRLTSMRQRGLL</sequence>
<protein>
    <submittedName>
        <fullName evidence="9">DNA repair protein RadC</fullName>
    </submittedName>
</protein>
<accession>A0A396RNL3</accession>
<dbReference type="InterPro" id="IPR037518">
    <property type="entry name" value="MPN"/>
</dbReference>
<keyword evidence="2" id="KW-0479">Metal-binding</keyword>
<dbReference type="InterPro" id="IPR025657">
    <property type="entry name" value="RadC_JAB"/>
</dbReference>
<proteinExistence type="inferred from homology"/>
<comment type="caution">
    <text evidence="9">The sequence shown here is derived from an EMBL/GenBank/DDBJ whole genome shotgun (WGS) entry which is preliminary data.</text>
</comment>
<dbReference type="CDD" id="cd08071">
    <property type="entry name" value="MPN_DUF2466"/>
    <property type="match status" value="1"/>
</dbReference>
<dbReference type="Pfam" id="PF04002">
    <property type="entry name" value="RadC"/>
    <property type="match status" value="1"/>
</dbReference>
<keyword evidence="1" id="KW-0645">Protease</keyword>
<name>A0A396RNL3_9SPHN</name>
<dbReference type="AlphaFoldDB" id="A0A396RNL3"/>
<evidence type="ECO:0000256" key="7">
    <source>
        <dbReference type="SAM" id="MobiDB-lite"/>
    </source>
</evidence>
<evidence type="ECO:0000256" key="3">
    <source>
        <dbReference type="ARBA" id="ARBA00022801"/>
    </source>
</evidence>
<dbReference type="GO" id="GO:0006508">
    <property type="term" value="P:proteolysis"/>
    <property type="evidence" value="ECO:0007669"/>
    <property type="project" value="UniProtKB-KW"/>
</dbReference>
<feature type="domain" description="MPN" evidence="8">
    <location>
        <begin position="252"/>
        <end position="374"/>
    </location>
</feature>
<dbReference type="PROSITE" id="PS50249">
    <property type="entry name" value="MPN"/>
    <property type="match status" value="1"/>
</dbReference>
<organism evidence="9 10">
    <name type="scientific">Sphingomonas gilva</name>
    <dbReference type="NCBI Taxonomy" id="2305907"/>
    <lineage>
        <taxon>Bacteria</taxon>
        <taxon>Pseudomonadati</taxon>
        <taxon>Pseudomonadota</taxon>
        <taxon>Alphaproteobacteria</taxon>
        <taxon>Sphingomonadales</taxon>
        <taxon>Sphingomonadaceae</taxon>
        <taxon>Sphingomonas</taxon>
    </lineage>
</organism>
<evidence type="ECO:0000256" key="4">
    <source>
        <dbReference type="ARBA" id="ARBA00022833"/>
    </source>
</evidence>
<dbReference type="NCBIfam" id="TIGR00608">
    <property type="entry name" value="radc"/>
    <property type="match status" value="1"/>
</dbReference>
<keyword evidence="4" id="KW-0862">Zinc</keyword>
<gene>
    <name evidence="9" type="primary">radC</name>
    <name evidence="9" type="ORF">D1610_10285</name>
</gene>
<evidence type="ECO:0000256" key="2">
    <source>
        <dbReference type="ARBA" id="ARBA00022723"/>
    </source>
</evidence>
<keyword evidence="3" id="KW-0378">Hydrolase</keyword>
<comment type="similarity">
    <text evidence="6">Belongs to the UPF0758 family.</text>
</comment>
<keyword evidence="10" id="KW-1185">Reference proteome</keyword>
<dbReference type="PANTHER" id="PTHR30471">
    <property type="entry name" value="DNA REPAIR PROTEIN RADC"/>
    <property type="match status" value="1"/>
</dbReference>